<dbReference type="AlphaFoldDB" id="A0A6M6DRE6"/>
<feature type="transmembrane region" description="Helical" evidence="1">
    <location>
        <begin position="105"/>
        <end position="126"/>
    </location>
</feature>
<organism evidence="2 3">
    <name type="scientific">Priestia megaterium</name>
    <name type="common">Bacillus megaterium</name>
    <dbReference type="NCBI Taxonomy" id="1404"/>
    <lineage>
        <taxon>Bacteria</taxon>
        <taxon>Bacillati</taxon>
        <taxon>Bacillota</taxon>
        <taxon>Bacilli</taxon>
        <taxon>Bacillales</taxon>
        <taxon>Bacillaceae</taxon>
        <taxon>Priestia</taxon>
    </lineage>
</organism>
<keyword evidence="1" id="KW-0812">Transmembrane</keyword>
<dbReference type="PANTHER" id="PTHR37305">
    <property type="entry name" value="INTEGRAL MEMBRANE PROTEIN-RELATED"/>
    <property type="match status" value="1"/>
</dbReference>
<accession>A0A6M6DRE6</accession>
<dbReference type="PANTHER" id="PTHR37305:SF1">
    <property type="entry name" value="MEMBRANE PROTEIN"/>
    <property type="match status" value="1"/>
</dbReference>
<proteinExistence type="predicted"/>
<dbReference type="RefSeq" id="WP_171776379.1">
    <property type="nucleotide sequence ID" value="NZ_CP045267.1"/>
</dbReference>
<feature type="transmembrane region" description="Helical" evidence="1">
    <location>
        <begin position="57"/>
        <end position="78"/>
    </location>
</feature>
<feature type="transmembrane region" description="Helical" evidence="1">
    <location>
        <begin position="138"/>
        <end position="158"/>
    </location>
</feature>
<sequence length="252" mass="28675">MNNVIHSEKMKLKRTFITPVTLVYPLGIVMLSFLLILMQKNNFMERNYNMWDAMVVMTQFVIMFLIPIAITIISSNLINVEHQTNSWKFLFTLPVGKSQFYFSKLFYLLKLCFFSALIIFIGFILIGKTLGFSGGIPYLLLLKAAFLPYLGSFPIITFQLWMSIQFKNQAFPIGIGILGAISVFFLQMNESTSYLFWAYPAMMTPVKLLLANGSLGDIVTNDAVALYTTLSIIFGLLFLLIGLIKFNKQQVD</sequence>
<dbReference type="CDD" id="cd21809">
    <property type="entry name" value="ABC-2_lan_permease-like"/>
    <property type="match status" value="1"/>
</dbReference>
<keyword evidence="1" id="KW-1133">Transmembrane helix</keyword>
<dbReference type="Proteomes" id="UP000501076">
    <property type="component" value="Plasmid pFDU301E"/>
</dbReference>
<feature type="transmembrane region" description="Helical" evidence="1">
    <location>
        <begin position="170"/>
        <end position="188"/>
    </location>
</feature>
<reference evidence="2 3" key="1">
    <citation type="submission" date="2019-10" db="EMBL/GenBank/DDBJ databases">
        <title>Complete genome sequences for adaption low water activity.</title>
        <authorList>
            <person name="Zhao L."/>
            <person name="Zhong J."/>
        </authorList>
    </citation>
    <scope>NUCLEOTIDE SEQUENCE [LARGE SCALE GENOMIC DNA]</scope>
    <source>
        <strain evidence="2 3">FDU301</strain>
        <plasmid evidence="3">pfdu301e</plasmid>
    </source>
</reference>
<evidence type="ECO:0000313" key="2">
    <source>
        <dbReference type="EMBL" id="QJX74658.1"/>
    </source>
</evidence>
<gene>
    <name evidence="2" type="ORF">FDZ14_00125</name>
</gene>
<evidence type="ECO:0000256" key="1">
    <source>
        <dbReference type="SAM" id="Phobius"/>
    </source>
</evidence>
<name>A0A6M6DRE6_PRIMG</name>
<feature type="transmembrane region" description="Helical" evidence="1">
    <location>
        <begin position="194"/>
        <end position="212"/>
    </location>
</feature>
<geneLocation type="plasmid" evidence="3">
    <name>pfdu301e</name>
</geneLocation>
<dbReference type="Pfam" id="PF12730">
    <property type="entry name" value="ABC2_membrane_4"/>
    <property type="match status" value="1"/>
</dbReference>
<evidence type="ECO:0000313" key="3">
    <source>
        <dbReference type="Proteomes" id="UP000501076"/>
    </source>
</evidence>
<feature type="transmembrane region" description="Helical" evidence="1">
    <location>
        <begin position="224"/>
        <end position="244"/>
    </location>
</feature>
<feature type="transmembrane region" description="Helical" evidence="1">
    <location>
        <begin position="16"/>
        <end position="37"/>
    </location>
</feature>
<dbReference type="EMBL" id="CP045267">
    <property type="protein sequence ID" value="QJX74658.1"/>
    <property type="molecule type" value="Genomic_DNA"/>
</dbReference>
<protein>
    <submittedName>
        <fullName evidence="2">Uncharacterized protein</fullName>
    </submittedName>
</protein>
<keyword evidence="1" id="KW-0472">Membrane</keyword>
<keyword evidence="2" id="KW-0614">Plasmid</keyword>